<feature type="signal peptide" evidence="3">
    <location>
        <begin position="1"/>
        <end position="22"/>
    </location>
</feature>
<keyword evidence="3" id="KW-0732">Signal</keyword>
<feature type="region of interest" description="Disordered" evidence="1">
    <location>
        <begin position="25"/>
        <end position="59"/>
    </location>
</feature>
<sequence>MRKIAATLTAALVLALAPVASATAEPAAGPATAEWSVSAAAPEQENPRQYDDGEDDGGGSGGLWGLLGLLGLLGLIPRKHRHRGMADAGARGQGGAM</sequence>
<dbReference type="EMBL" id="JAVREL010000001">
    <property type="protein sequence ID" value="MDT0341533.1"/>
    <property type="molecule type" value="Genomic_DNA"/>
</dbReference>
<gene>
    <name evidence="4" type="ORF">RM590_02575</name>
</gene>
<evidence type="ECO:0000313" key="4">
    <source>
        <dbReference type="EMBL" id="MDT0341533.1"/>
    </source>
</evidence>
<protein>
    <submittedName>
        <fullName evidence="4">WGxxGxxG family protein</fullName>
    </submittedName>
</protein>
<evidence type="ECO:0000256" key="3">
    <source>
        <dbReference type="SAM" id="SignalP"/>
    </source>
</evidence>
<evidence type="ECO:0000256" key="1">
    <source>
        <dbReference type="SAM" id="MobiDB-lite"/>
    </source>
</evidence>
<name>A0ABU2MJJ3_9ACTN</name>
<keyword evidence="5" id="KW-1185">Reference proteome</keyword>
<comment type="caution">
    <text evidence="4">The sequence shown here is derived from an EMBL/GenBank/DDBJ whole genome shotgun (WGS) entry which is preliminary data.</text>
</comment>
<keyword evidence="2" id="KW-0812">Transmembrane</keyword>
<reference evidence="5" key="1">
    <citation type="submission" date="2023-07" db="EMBL/GenBank/DDBJ databases">
        <title>30 novel species of actinomycetes from the DSMZ collection.</title>
        <authorList>
            <person name="Nouioui I."/>
        </authorList>
    </citation>
    <scope>NUCLEOTIDE SEQUENCE [LARGE SCALE GENOMIC DNA]</scope>
    <source>
        <strain evidence="5">DSM 44938</strain>
    </source>
</reference>
<accession>A0ABU2MJJ3</accession>
<keyword evidence="2" id="KW-1133">Transmembrane helix</keyword>
<dbReference type="RefSeq" id="WP_311702661.1">
    <property type="nucleotide sequence ID" value="NZ_JAVREL010000001.1"/>
</dbReference>
<dbReference type="NCBIfam" id="NF041742">
    <property type="entry name" value="WGxxGxxG_fam"/>
    <property type="match status" value="1"/>
</dbReference>
<evidence type="ECO:0000256" key="2">
    <source>
        <dbReference type="SAM" id="Phobius"/>
    </source>
</evidence>
<keyword evidence="2" id="KW-0472">Membrane</keyword>
<feature type="transmembrane region" description="Helical" evidence="2">
    <location>
        <begin position="57"/>
        <end position="76"/>
    </location>
</feature>
<organism evidence="4 5">
    <name type="scientific">Streptomyces litchfieldiae</name>
    <dbReference type="NCBI Taxonomy" id="3075543"/>
    <lineage>
        <taxon>Bacteria</taxon>
        <taxon>Bacillati</taxon>
        <taxon>Actinomycetota</taxon>
        <taxon>Actinomycetes</taxon>
        <taxon>Kitasatosporales</taxon>
        <taxon>Streptomycetaceae</taxon>
        <taxon>Streptomyces</taxon>
    </lineage>
</organism>
<feature type="chain" id="PRO_5047375766" evidence="3">
    <location>
        <begin position="23"/>
        <end position="97"/>
    </location>
</feature>
<evidence type="ECO:0000313" key="5">
    <source>
        <dbReference type="Proteomes" id="UP001183246"/>
    </source>
</evidence>
<dbReference type="Proteomes" id="UP001183246">
    <property type="component" value="Unassembled WGS sequence"/>
</dbReference>
<proteinExistence type="predicted"/>